<dbReference type="EMBL" id="JACAGC010000001">
    <property type="protein sequence ID" value="KAF6390562.1"/>
    <property type="molecule type" value="Genomic_DNA"/>
</dbReference>
<dbReference type="Gene3D" id="3.30.70.330">
    <property type="match status" value="1"/>
</dbReference>
<organism evidence="9 10">
    <name type="scientific">Rhinolophus ferrumequinum</name>
    <name type="common">Greater horseshoe bat</name>
    <dbReference type="NCBI Taxonomy" id="59479"/>
    <lineage>
        <taxon>Eukaryota</taxon>
        <taxon>Metazoa</taxon>
        <taxon>Chordata</taxon>
        <taxon>Craniata</taxon>
        <taxon>Vertebrata</taxon>
        <taxon>Euteleostomi</taxon>
        <taxon>Mammalia</taxon>
        <taxon>Eutheria</taxon>
        <taxon>Laurasiatheria</taxon>
        <taxon>Chiroptera</taxon>
        <taxon>Yinpterochiroptera</taxon>
        <taxon>Rhinolophoidea</taxon>
        <taxon>Rhinolophidae</taxon>
        <taxon>Rhinolophinae</taxon>
        <taxon>Rhinolophus</taxon>
    </lineage>
</organism>
<evidence type="ECO:0000256" key="3">
    <source>
        <dbReference type="ARBA" id="ARBA00022448"/>
    </source>
</evidence>
<dbReference type="Proteomes" id="UP000585614">
    <property type="component" value="Unassembled WGS sequence"/>
</dbReference>
<dbReference type="Pfam" id="PF09162">
    <property type="entry name" value="Tap-RNA_bind"/>
    <property type="match status" value="1"/>
</dbReference>
<evidence type="ECO:0000256" key="4">
    <source>
        <dbReference type="ARBA" id="ARBA00022816"/>
    </source>
</evidence>
<dbReference type="Pfam" id="PF24048">
    <property type="entry name" value="LRR_NXF1-5"/>
    <property type="match status" value="1"/>
</dbReference>
<keyword evidence="4" id="KW-0509">mRNA transport</keyword>
<evidence type="ECO:0000259" key="7">
    <source>
        <dbReference type="Pfam" id="PF22602"/>
    </source>
</evidence>
<evidence type="ECO:0000313" key="10">
    <source>
        <dbReference type="Proteomes" id="UP000585614"/>
    </source>
</evidence>
<dbReference type="SUPFAM" id="SSF54427">
    <property type="entry name" value="NTF2-like"/>
    <property type="match status" value="1"/>
</dbReference>
<evidence type="ECO:0000259" key="6">
    <source>
        <dbReference type="Pfam" id="PF09162"/>
    </source>
</evidence>
<dbReference type="InterPro" id="IPR032675">
    <property type="entry name" value="LRR_dom_sf"/>
</dbReference>
<dbReference type="Pfam" id="PF22602">
    <property type="entry name" value="NXF_NTF2"/>
    <property type="match status" value="1"/>
</dbReference>
<keyword evidence="5" id="KW-0539">Nucleus</keyword>
<keyword evidence="3" id="KW-0813">Transport</keyword>
<evidence type="ECO:0000259" key="8">
    <source>
        <dbReference type="Pfam" id="PF24048"/>
    </source>
</evidence>
<feature type="domain" description="Nuclear transport factor 2" evidence="7">
    <location>
        <begin position="244"/>
        <end position="318"/>
    </location>
</feature>
<feature type="domain" description="NXF1/2/3/5-like leucine-rich repeat" evidence="8">
    <location>
        <begin position="82"/>
        <end position="198"/>
    </location>
</feature>
<dbReference type="InterPro" id="IPR030217">
    <property type="entry name" value="NXF_fam"/>
</dbReference>
<reference evidence="9 10" key="1">
    <citation type="journal article" date="2020" name="Nature">
        <title>Six reference-quality genomes reveal evolution of bat adaptations.</title>
        <authorList>
            <person name="Jebb D."/>
            <person name="Huang Z."/>
            <person name="Pippel M."/>
            <person name="Hughes G.M."/>
            <person name="Lavrichenko K."/>
            <person name="Devanna P."/>
            <person name="Winkler S."/>
            <person name="Jermiin L.S."/>
            <person name="Skirmuntt E.C."/>
            <person name="Katzourakis A."/>
            <person name="Burkitt-Gray L."/>
            <person name="Ray D.A."/>
            <person name="Sullivan K.A.M."/>
            <person name="Roscito J.G."/>
            <person name="Kirilenko B.M."/>
            <person name="Davalos L.M."/>
            <person name="Corthals A.P."/>
            <person name="Power M.L."/>
            <person name="Jones G."/>
            <person name="Ransome R.D."/>
            <person name="Dechmann D.K.N."/>
            <person name="Locatelli A.G."/>
            <person name="Puechmaille S.J."/>
            <person name="Fedrigo O."/>
            <person name="Jarvis E.D."/>
            <person name="Hiller M."/>
            <person name="Vernes S.C."/>
            <person name="Myers E.W."/>
            <person name="Teeling E.C."/>
        </authorList>
    </citation>
    <scope>NUCLEOTIDE SEQUENCE [LARGE SCALE GENOMIC DNA]</scope>
    <source>
        <strain evidence="9">MRhiFer1</strain>
        <tissue evidence="9">Lung</tissue>
    </source>
</reference>
<name>A0A7J8AVZ8_RHIFE</name>
<dbReference type="SUPFAM" id="SSF54928">
    <property type="entry name" value="RNA-binding domain, RBD"/>
    <property type="match status" value="1"/>
</dbReference>
<comment type="caution">
    <text evidence="9">The sequence shown here is derived from an EMBL/GenBank/DDBJ whole genome shotgun (WGS) entry which is preliminary data.</text>
</comment>
<proteinExistence type="inferred from homology"/>
<dbReference type="Gene3D" id="3.10.450.50">
    <property type="match status" value="1"/>
</dbReference>
<dbReference type="PANTHER" id="PTHR10662:SF15">
    <property type="entry name" value="NUCLEAR RNA EXPORT FACTOR 5"/>
    <property type="match status" value="1"/>
</dbReference>
<dbReference type="GO" id="GO:0005634">
    <property type="term" value="C:nucleus"/>
    <property type="evidence" value="ECO:0007669"/>
    <property type="project" value="UniProtKB-SubCell"/>
</dbReference>
<protein>
    <submittedName>
        <fullName evidence="9">Nuclear RNA export factor 5</fullName>
    </submittedName>
</protein>
<dbReference type="GO" id="GO:0005737">
    <property type="term" value="C:cytoplasm"/>
    <property type="evidence" value="ECO:0007669"/>
    <property type="project" value="InterPro"/>
</dbReference>
<dbReference type="InterPro" id="IPR035979">
    <property type="entry name" value="RBD_domain_sf"/>
</dbReference>
<dbReference type="SUPFAM" id="SSF52058">
    <property type="entry name" value="L domain-like"/>
    <property type="match status" value="1"/>
</dbReference>
<comment type="subcellular location">
    <subcellularLocation>
        <location evidence="1">Nucleus</location>
    </subcellularLocation>
</comment>
<dbReference type="InterPro" id="IPR001611">
    <property type="entry name" value="Leu-rich_rpt"/>
</dbReference>
<sequence>MENTQDGTLRNWFKITFHYANNWARFFVQRASAAFALKDVSYKICDEENQKIPIFVSTSAVPYSVRDKLEPKEMEQLKLTMNKRYDPSKKALELHKLCFDPDLVGINIDIILNRRNCMAATLQIIEKNFPELLSLNLRNNKLYQLDGLSDLIQRAPTVKILNLSKNQLKSVCDLDKVKGLKPKAVAGRKPLVQHFPRPVHLHKDGQELLPIVTDIVGLEIIKLCKESYKGSETLKNLVFQFLLQSSLCKYFKISRNMKKVKDCVAKGPTFPSPAPTHLRVQLLKHRKHDIVDSLNALPKTQHDLNSYVVDLCVQTVSTCFLPHTDQESQSLRPYP</sequence>
<dbReference type="AlphaFoldDB" id="A0A7J8AVZ8"/>
<dbReference type="GO" id="GO:0016973">
    <property type="term" value="P:poly(A)+ mRNA export from nucleus"/>
    <property type="evidence" value="ECO:0007669"/>
    <property type="project" value="TreeGrafter"/>
</dbReference>
<evidence type="ECO:0000256" key="1">
    <source>
        <dbReference type="ARBA" id="ARBA00004123"/>
    </source>
</evidence>
<evidence type="ECO:0000256" key="2">
    <source>
        <dbReference type="ARBA" id="ARBA00009285"/>
    </source>
</evidence>
<dbReference type="PROSITE" id="PS51450">
    <property type="entry name" value="LRR"/>
    <property type="match status" value="2"/>
</dbReference>
<dbReference type="InterPro" id="IPR002075">
    <property type="entry name" value="NTF2_dom"/>
</dbReference>
<evidence type="ECO:0000313" key="9">
    <source>
        <dbReference type="EMBL" id="KAF6390562.1"/>
    </source>
</evidence>
<dbReference type="InterPro" id="IPR015245">
    <property type="entry name" value="Tap_RNA-bd"/>
</dbReference>
<dbReference type="InterPro" id="IPR032710">
    <property type="entry name" value="NTF2-like_dom_sf"/>
</dbReference>
<feature type="domain" description="Nuclear RNA export factor Tap RNA-binding" evidence="6">
    <location>
        <begin position="15"/>
        <end position="63"/>
    </location>
</feature>
<dbReference type="InterPro" id="IPR057125">
    <property type="entry name" value="NXF1/2/3/5-like_LRR"/>
</dbReference>
<dbReference type="PANTHER" id="PTHR10662">
    <property type="entry name" value="NUCLEAR RNA EXPORT FACTOR"/>
    <property type="match status" value="1"/>
</dbReference>
<comment type="similarity">
    <text evidence="2">Belongs to the NXF family.</text>
</comment>
<accession>A0A7J8AVZ8</accession>
<evidence type="ECO:0000256" key="5">
    <source>
        <dbReference type="ARBA" id="ARBA00023242"/>
    </source>
</evidence>
<dbReference type="Gene3D" id="3.80.10.10">
    <property type="entry name" value="Ribonuclease Inhibitor"/>
    <property type="match status" value="1"/>
</dbReference>
<gene>
    <name evidence="9" type="ORF">mRhiFer1_012211</name>
</gene>
<dbReference type="InterPro" id="IPR012677">
    <property type="entry name" value="Nucleotide-bd_a/b_plait_sf"/>
</dbReference>
<dbReference type="GO" id="GO:0003723">
    <property type="term" value="F:RNA binding"/>
    <property type="evidence" value="ECO:0007669"/>
    <property type="project" value="InterPro"/>
</dbReference>